<proteinExistence type="predicted"/>
<accession>H8GQS2</accession>
<evidence type="ECO:0000313" key="2">
    <source>
        <dbReference type="Proteomes" id="UP000005090"/>
    </source>
</evidence>
<dbReference type="RefSeq" id="WP_005374119.1">
    <property type="nucleotide sequence ID" value="NZ_CM001475.1"/>
</dbReference>
<dbReference type="Proteomes" id="UP000005090">
    <property type="component" value="Chromosome"/>
</dbReference>
<dbReference type="STRING" id="686340.Metal_3398"/>
<protein>
    <submittedName>
        <fullName evidence="1">Uncharacterized protein</fullName>
    </submittedName>
</protein>
<gene>
    <name evidence="1" type="ORF">Metal_3398</name>
</gene>
<dbReference type="EMBL" id="CM001475">
    <property type="protein sequence ID" value="EIC31057.1"/>
    <property type="molecule type" value="Genomic_DNA"/>
</dbReference>
<keyword evidence="2" id="KW-1185">Reference proteome</keyword>
<evidence type="ECO:0000313" key="1">
    <source>
        <dbReference type="EMBL" id="EIC31057.1"/>
    </source>
</evidence>
<sequence length="75" mass="8518">MSIKTRLNKLESAAQALPEIWLLIITEAGDSDDVIERLKGEAVEQWKQANPDKAPPREFNWIQIVIVDPSPRSLH</sequence>
<name>H8GQS2_METAL</name>
<dbReference type="AlphaFoldDB" id="H8GQS2"/>
<reference evidence="1 2" key="1">
    <citation type="journal article" date="2013" name="Genome Announc.">
        <title>Genome Sequence of the Obligate Gammaproteobacterial Methanotroph Methylomicrobium album Strain BG8.</title>
        <authorList>
            <person name="Kits K.D."/>
            <person name="Kalyuzhnaya M.G."/>
            <person name="Klotz M.G."/>
            <person name="Jetten M.S."/>
            <person name="Op den Camp H.J."/>
            <person name="Vuilleumier S."/>
            <person name="Bringel F."/>
            <person name="Dispirito A.A."/>
            <person name="Murrell J.C."/>
            <person name="Bruce D."/>
            <person name="Cheng J.F."/>
            <person name="Copeland A."/>
            <person name="Goodwin L."/>
            <person name="Hauser L."/>
            <person name="Lajus A."/>
            <person name="Land M.L."/>
            <person name="Lapidus A."/>
            <person name="Lucas S."/>
            <person name="Medigue C."/>
            <person name="Pitluck S."/>
            <person name="Woyke T."/>
            <person name="Zeytun A."/>
            <person name="Stein L.Y."/>
        </authorList>
    </citation>
    <scope>NUCLEOTIDE SEQUENCE [LARGE SCALE GENOMIC DNA]</scope>
    <source>
        <strain evidence="1 2">BG8</strain>
    </source>
</reference>
<organism evidence="1 2">
    <name type="scientific">Methylomicrobium album BG8</name>
    <dbReference type="NCBI Taxonomy" id="686340"/>
    <lineage>
        <taxon>Bacteria</taxon>
        <taxon>Pseudomonadati</taxon>
        <taxon>Pseudomonadota</taxon>
        <taxon>Gammaproteobacteria</taxon>
        <taxon>Methylococcales</taxon>
        <taxon>Methylococcaceae</taxon>
        <taxon>Methylomicrobium</taxon>
    </lineage>
</organism>
<dbReference type="HOGENOM" id="CLU_2666869_0_0_6"/>